<dbReference type="STRING" id="990268.JCM19235_3011"/>
<evidence type="ECO:0000313" key="6">
    <source>
        <dbReference type="Proteomes" id="UP000029228"/>
    </source>
</evidence>
<accession>A0A090S429</accession>
<proteinExistence type="predicted"/>
<dbReference type="EMBL" id="BBMR01000012">
    <property type="protein sequence ID" value="GAL22316.1"/>
    <property type="molecule type" value="Genomic_DNA"/>
</dbReference>
<dbReference type="InterPro" id="IPR038352">
    <property type="entry name" value="Imelysin_sf"/>
</dbReference>
<dbReference type="GO" id="GO:0030313">
    <property type="term" value="C:cell envelope"/>
    <property type="evidence" value="ECO:0007669"/>
    <property type="project" value="UniProtKB-SubCell"/>
</dbReference>
<name>A0A090S429_9VIBR</name>
<feature type="chain" id="PRO_5001864667" evidence="3">
    <location>
        <begin position="23"/>
        <end position="137"/>
    </location>
</feature>
<feature type="signal peptide" evidence="3">
    <location>
        <begin position="1"/>
        <end position="22"/>
    </location>
</feature>
<evidence type="ECO:0000256" key="1">
    <source>
        <dbReference type="ARBA" id="ARBA00004196"/>
    </source>
</evidence>
<protein>
    <submittedName>
        <fullName evidence="5">Iron-regulated protein A</fullName>
    </submittedName>
</protein>
<dbReference type="AlphaFoldDB" id="A0A090S429"/>
<dbReference type="Proteomes" id="UP000029228">
    <property type="component" value="Unassembled WGS sequence"/>
</dbReference>
<dbReference type="InterPro" id="IPR018976">
    <property type="entry name" value="Imelysin-like"/>
</dbReference>
<sequence length="137" mass="15681">MINQKTLTIAAVILLAGCQSSAGIEKNRPQSTSHESQSVYEIQFASAKRFNDAMQQLHDDSVQYCRANRSLEQVKATWRLGMESWMHLQGQERGPATALEQNWNIQFWPDKKNTTGRKMAAATKVDSWIWRLSRLKV</sequence>
<dbReference type="PROSITE" id="PS51257">
    <property type="entry name" value="PROKAR_LIPOPROTEIN"/>
    <property type="match status" value="1"/>
</dbReference>
<comment type="caution">
    <text evidence="5">The sequence shown here is derived from an EMBL/GenBank/DDBJ whole genome shotgun (WGS) entry which is preliminary data.</text>
</comment>
<reference evidence="5 6" key="1">
    <citation type="submission" date="2014-09" db="EMBL/GenBank/DDBJ databases">
        <title>Vibrio maritimus JCM 19235. (C45) whole genome shotgun sequence.</title>
        <authorList>
            <person name="Sawabe T."/>
            <person name="Meirelles P."/>
            <person name="Nakanishi M."/>
            <person name="Sayaka M."/>
            <person name="Hattori M."/>
            <person name="Ohkuma M."/>
        </authorList>
    </citation>
    <scope>NUCLEOTIDE SEQUENCE [LARGE SCALE GENOMIC DNA]</scope>
    <source>
        <strain evidence="6">JCM19235</strain>
    </source>
</reference>
<evidence type="ECO:0000256" key="2">
    <source>
        <dbReference type="ARBA" id="ARBA00022729"/>
    </source>
</evidence>
<evidence type="ECO:0000256" key="3">
    <source>
        <dbReference type="SAM" id="SignalP"/>
    </source>
</evidence>
<evidence type="ECO:0000259" key="4">
    <source>
        <dbReference type="Pfam" id="PF09375"/>
    </source>
</evidence>
<organism evidence="5 6">
    <name type="scientific">Vibrio maritimus</name>
    <dbReference type="NCBI Taxonomy" id="990268"/>
    <lineage>
        <taxon>Bacteria</taxon>
        <taxon>Pseudomonadati</taxon>
        <taxon>Pseudomonadota</taxon>
        <taxon>Gammaproteobacteria</taxon>
        <taxon>Vibrionales</taxon>
        <taxon>Vibrionaceae</taxon>
        <taxon>Vibrio</taxon>
    </lineage>
</organism>
<dbReference type="Gene3D" id="1.20.1420.20">
    <property type="entry name" value="M75 peptidase, HXXE motif"/>
    <property type="match status" value="1"/>
</dbReference>
<comment type="subcellular location">
    <subcellularLocation>
        <location evidence="1">Cell envelope</location>
    </subcellularLocation>
</comment>
<feature type="domain" description="Imelysin-like" evidence="4">
    <location>
        <begin position="46"/>
        <end position="122"/>
    </location>
</feature>
<evidence type="ECO:0000313" key="5">
    <source>
        <dbReference type="EMBL" id="GAL22316.1"/>
    </source>
</evidence>
<gene>
    <name evidence="5" type="ORF">JCM19235_3011</name>
</gene>
<keyword evidence="6" id="KW-1185">Reference proteome</keyword>
<dbReference type="Pfam" id="PF09375">
    <property type="entry name" value="Peptidase_M75"/>
    <property type="match status" value="1"/>
</dbReference>
<keyword evidence="2 3" id="KW-0732">Signal</keyword>